<proteinExistence type="predicted"/>
<dbReference type="SUPFAM" id="SSF53448">
    <property type="entry name" value="Nucleotide-diphospho-sugar transferases"/>
    <property type="match status" value="1"/>
</dbReference>
<comment type="caution">
    <text evidence="2">The sequence shown here is derived from an EMBL/GenBank/DDBJ whole genome shotgun (WGS) entry which is preliminary data.</text>
</comment>
<dbReference type="STRING" id="217031.ABB05_04375"/>
<feature type="domain" description="Glycosyltransferase 2-like" evidence="1">
    <location>
        <begin position="6"/>
        <end position="163"/>
    </location>
</feature>
<dbReference type="PANTHER" id="PTHR43685:SF2">
    <property type="entry name" value="GLYCOSYLTRANSFERASE 2-LIKE DOMAIN-CONTAINING PROTEIN"/>
    <property type="match status" value="1"/>
</dbReference>
<gene>
    <name evidence="2" type="ORF">ABB05_04375</name>
</gene>
<evidence type="ECO:0000313" key="2">
    <source>
        <dbReference type="EMBL" id="OAK74366.1"/>
    </source>
</evidence>
<accession>A0A178A2C9</accession>
<sequence length="414" mass="49322">MEPKVSVILTSYNKPLFLKKAIESVLNQTMTEWELWIMDDHSNFETVEMIQHYLGDPRIFYRNSEIKDEERYQTTRYATMINEAISLSKGQYLTYLTDDTIYVPTRLEEMVAFIEENPGVEIVYSSQQVKVVNEQMIYLREFIREAKENLTHAADIVDHCSVMHTREIVKQVQEQFGSYWDDDLRHWCRGDAVFWQRLNIFQPFYSLSKVLDITYKTPQSVQTLFQNLPAILPDGLIVKGMGKDVYVIEEGKRRLLQPEMLTLFKYDPRKIVTLPDPFLFQYEEGEEVDLDNRLPCFRLYQDEHGKLFYLERKKKRPIVNLSALRRYRFNMNEIVQIHSVKLKDLANGPPIDVQLAKWLPENRIYRHHNRSWILLDSQFHAMEQKVLARLKFLDKPVHIPRNILKQYEMGQPFK</sequence>
<dbReference type="PANTHER" id="PTHR43685">
    <property type="entry name" value="GLYCOSYLTRANSFERASE"/>
    <property type="match status" value="1"/>
</dbReference>
<dbReference type="Gene3D" id="3.90.550.10">
    <property type="entry name" value="Spore Coat Polysaccharide Biosynthesis Protein SpsA, Chain A"/>
    <property type="match status" value="1"/>
</dbReference>
<organism evidence="2 3">
    <name type="scientific">Lederbergia galactosidilytica</name>
    <dbReference type="NCBI Taxonomy" id="217031"/>
    <lineage>
        <taxon>Bacteria</taxon>
        <taxon>Bacillati</taxon>
        <taxon>Bacillota</taxon>
        <taxon>Bacilli</taxon>
        <taxon>Bacillales</taxon>
        <taxon>Bacillaceae</taxon>
        <taxon>Lederbergia</taxon>
    </lineage>
</organism>
<name>A0A178A2C9_9BACI</name>
<dbReference type="InterPro" id="IPR050834">
    <property type="entry name" value="Glycosyltransf_2"/>
</dbReference>
<dbReference type="OrthoDB" id="2850014at2"/>
<dbReference type="InterPro" id="IPR029044">
    <property type="entry name" value="Nucleotide-diphossugar_trans"/>
</dbReference>
<dbReference type="AlphaFoldDB" id="A0A178A2C9"/>
<protein>
    <submittedName>
        <fullName evidence="2">CgeD protein</fullName>
    </submittedName>
</protein>
<keyword evidence="3" id="KW-1185">Reference proteome</keyword>
<dbReference type="Pfam" id="PF00535">
    <property type="entry name" value="Glycos_transf_2"/>
    <property type="match status" value="1"/>
</dbReference>
<evidence type="ECO:0000313" key="3">
    <source>
        <dbReference type="Proteomes" id="UP000077881"/>
    </source>
</evidence>
<dbReference type="EMBL" id="LDJR01000026">
    <property type="protein sequence ID" value="OAK74366.1"/>
    <property type="molecule type" value="Genomic_DNA"/>
</dbReference>
<evidence type="ECO:0000259" key="1">
    <source>
        <dbReference type="Pfam" id="PF00535"/>
    </source>
</evidence>
<dbReference type="PATRIC" id="fig|217031.6.peg.948"/>
<dbReference type="CDD" id="cd00761">
    <property type="entry name" value="Glyco_tranf_GTA_type"/>
    <property type="match status" value="1"/>
</dbReference>
<reference evidence="2 3" key="1">
    <citation type="submission" date="2015-05" db="EMBL/GenBank/DDBJ databases">
        <title>Comparison of genome.</title>
        <authorList>
            <person name="Zheng Z."/>
            <person name="Sun M."/>
        </authorList>
    </citation>
    <scope>NUCLEOTIDE SEQUENCE [LARGE SCALE GENOMIC DNA]</scope>
    <source>
        <strain evidence="2 3">G25-74</strain>
    </source>
</reference>
<dbReference type="Proteomes" id="UP000077881">
    <property type="component" value="Unassembled WGS sequence"/>
</dbReference>
<dbReference type="InterPro" id="IPR001173">
    <property type="entry name" value="Glyco_trans_2-like"/>
</dbReference>